<gene>
    <name evidence="2" type="ORF">Ga0061060_11312</name>
</gene>
<dbReference type="Proteomes" id="UP000182738">
    <property type="component" value="Unassembled WGS sequence"/>
</dbReference>
<keyword evidence="1" id="KW-0812">Transmembrane</keyword>
<dbReference type="RefSeq" id="WP_055441587.1">
    <property type="nucleotide sequence ID" value="NZ_BAABDZ010000007.1"/>
</dbReference>
<accession>A0A0K6GPX3</accession>
<evidence type="ECO:0000256" key="1">
    <source>
        <dbReference type="SAM" id="Phobius"/>
    </source>
</evidence>
<organism evidence="2 3">
    <name type="scientific">Anoxybacillus suryakundensis</name>
    <dbReference type="NCBI Taxonomy" id="1325335"/>
    <lineage>
        <taxon>Bacteria</taxon>
        <taxon>Bacillati</taxon>
        <taxon>Bacillota</taxon>
        <taxon>Bacilli</taxon>
        <taxon>Bacillales</taxon>
        <taxon>Anoxybacillaceae</taxon>
        <taxon>Anoxybacillus</taxon>
    </lineage>
</organism>
<keyword evidence="1" id="KW-0472">Membrane</keyword>
<sequence>METLVTICFEFVGGLLNFLLLGQFDYLIAKRRLKHMQTTRVIETQKPFDKNTVNRLLKDPSISTYLLSTTNYKKLLHDKDIQKQFNKAISKYV</sequence>
<keyword evidence="3" id="KW-1185">Reference proteome</keyword>
<evidence type="ECO:0000313" key="3">
    <source>
        <dbReference type="Proteomes" id="UP000182738"/>
    </source>
</evidence>
<dbReference type="AlphaFoldDB" id="A0A0K6GPX3"/>
<evidence type="ECO:0000313" key="2">
    <source>
        <dbReference type="EMBL" id="CUA80677.1"/>
    </source>
</evidence>
<keyword evidence="1" id="KW-1133">Transmembrane helix</keyword>
<feature type="transmembrane region" description="Helical" evidence="1">
    <location>
        <begin position="12"/>
        <end position="29"/>
    </location>
</feature>
<dbReference type="EMBL" id="CYGZ01000013">
    <property type="protein sequence ID" value="CUA80677.1"/>
    <property type="molecule type" value="Genomic_DNA"/>
</dbReference>
<proteinExistence type="predicted"/>
<reference evidence="3" key="1">
    <citation type="submission" date="2015-08" db="EMBL/GenBank/DDBJ databases">
        <authorList>
            <person name="Varghese N."/>
        </authorList>
    </citation>
    <scope>NUCLEOTIDE SEQUENCE [LARGE SCALE GENOMIC DNA]</scope>
    <source>
        <strain evidence="3">DSM 27374</strain>
    </source>
</reference>
<protein>
    <submittedName>
        <fullName evidence="2">Uncharacterized protein</fullName>
    </submittedName>
</protein>
<dbReference type="OrthoDB" id="2697511at2"/>
<name>A0A0K6GPX3_9BACL</name>